<accession>A0A8K0DML1</accession>
<dbReference type="OrthoDB" id="1938131at2759"/>
<gene>
    <name evidence="3" type="ORF">FNV43_RR24338</name>
</gene>
<sequence length="392" mass="43687">MGQTIRRLSIMLAGRDHRYVEFEWKFGSGGGSVRGSLDSTDDVLMFCRGTYRNLTGVFDAIRPYSSLLGQVVNLDKSHIYFGSGVSHQRRAKILPDFGIKTGSLPFIYLGVPLFKGSPTQAILRPIADRILEQLASWKSCTLSMAGRMREFGLIQSRTPFLVETFIFVFLRWLRLRCGRGFSMASKCRICGNDLETVSHLFLTCPYAAAIWDCLGVAFGIRLDASGSVVYMFEKAMEASLSTQVFNLWTTTIVSALSAIWFVRNQGHFGNVFIPLARSLSFIWASIRKANAIKKGTCTTRSLGAAGATTRALQIILVVWCPLPMGWLKVNTDGAADGLSGTGRMRERNTVADALSKIAVFSTEIQWWWGLPDSCTPMHYRNVNGFGNYRFRK</sequence>
<feature type="domain" description="Reverse transcriptase zinc-binding" evidence="2">
    <location>
        <begin position="178"/>
        <end position="211"/>
    </location>
</feature>
<dbReference type="PANTHER" id="PTHR33116:SF78">
    <property type="entry name" value="OS12G0587133 PROTEIN"/>
    <property type="match status" value="1"/>
</dbReference>
<keyword evidence="1" id="KW-0812">Transmembrane</keyword>
<reference evidence="3" key="1">
    <citation type="submission" date="2020-03" db="EMBL/GenBank/DDBJ databases">
        <title>A high-quality chromosome-level genome assembly of a woody plant with both climbing and erect habits, Rhamnella rubrinervis.</title>
        <authorList>
            <person name="Lu Z."/>
            <person name="Yang Y."/>
            <person name="Zhu X."/>
            <person name="Sun Y."/>
        </authorList>
    </citation>
    <scope>NUCLEOTIDE SEQUENCE</scope>
    <source>
        <strain evidence="3">BYM</strain>
        <tissue evidence="3">Leaf</tissue>
    </source>
</reference>
<evidence type="ECO:0000259" key="2">
    <source>
        <dbReference type="Pfam" id="PF13966"/>
    </source>
</evidence>
<feature type="transmembrane region" description="Helical" evidence="1">
    <location>
        <begin position="154"/>
        <end position="173"/>
    </location>
</feature>
<proteinExistence type="predicted"/>
<dbReference type="Proteomes" id="UP000796880">
    <property type="component" value="Unassembled WGS sequence"/>
</dbReference>
<dbReference type="AlphaFoldDB" id="A0A8K0DML1"/>
<keyword evidence="4" id="KW-1185">Reference proteome</keyword>
<dbReference type="EMBL" id="VOIH02000011">
    <property type="protein sequence ID" value="KAF3433236.1"/>
    <property type="molecule type" value="Genomic_DNA"/>
</dbReference>
<evidence type="ECO:0000256" key="1">
    <source>
        <dbReference type="SAM" id="Phobius"/>
    </source>
</evidence>
<evidence type="ECO:0000313" key="3">
    <source>
        <dbReference type="EMBL" id="KAF3433236.1"/>
    </source>
</evidence>
<dbReference type="PANTHER" id="PTHR33116">
    <property type="entry name" value="REVERSE TRANSCRIPTASE ZINC-BINDING DOMAIN-CONTAINING PROTEIN-RELATED-RELATED"/>
    <property type="match status" value="1"/>
</dbReference>
<evidence type="ECO:0000313" key="4">
    <source>
        <dbReference type="Proteomes" id="UP000796880"/>
    </source>
</evidence>
<dbReference type="InterPro" id="IPR026960">
    <property type="entry name" value="RVT-Znf"/>
</dbReference>
<keyword evidence="1" id="KW-1133">Transmembrane helix</keyword>
<dbReference type="Pfam" id="PF13966">
    <property type="entry name" value="zf-RVT"/>
    <property type="match status" value="1"/>
</dbReference>
<feature type="transmembrane region" description="Helical" evidence="1">
    <location>
        <begin position="244"/>
        <end position="262"/>
    </location>
</feature>
<name>A0A8K0DML1_9ROSA</name>
<keyword evidence="1" id="KW-0472">Membrane</keyword>
<organism evidence="3 4">
    <name type="scientific">Rhamnella rubrinervis</name>
    <dbReference type="NCBI Taxonomy" id="2594499"/>
    <lineage>
        <taxon>Eukaryota</taxon>
        <taxon>Viridiplantae</taxon>
        <taxon>Streptophyta</taxon>
        <taxon>Embryophyta</taxon>
        <taxon>Tracheophyta</taxon>
        <taxon>Spermatophyta</taxon>
        <taxon>Magnoliopsida</taxon>
        <taxon>eudicotyledons</taxon>
        <taxon>Gunneridae</taxon>
        <taxon>Pentapetalae</taxon>
        <taxon>rosids</taxon>
        <taxon>fabids</taxon>
        <taxon>Rosales</taxon>
        <taxon>Rhamnaceae</taxon>
        <taxon>rhamnoid group</taxon>
        <taxon>Rhamneae</taxon>
        <taxon>Rhamnella</taxon>
    </lineage>
</organism>
<protein>
    <recommendedName>
        <fullName evidence="2">Reverse transcriptase zinc-binding domain-containing protein</fullName>
    </recommendedName>
</protein>
<feature type="transmembrane region" description="Helical" evidence="1">
    <location>
        <begin position="208"/>
        <end position="232"/>
    </location>
</feature>
<comment type="caution">
    <text evidence="3">The sequence shown here is derived from an EMBL/GenBank/DDBJ whole genome shotgun (WGS) entry which is preliminary data.</text>
</comment>